<accession>A0AAV2DFA3</accession>
<gene>
    <name evidence="1" type="ORF">LTRI10_LOCUS14454</name>
</gene>
<proteinExistence type="predicted"/>
<keyword evidence="2" id="KW-1185">Reference proteome</keyword>
<dbReference type="Proteomes" id="UP001497516">
    <property type="component" value="Chromosome 2"/>
</dbReference>
<evidence type="ECO:0000313" key="2">
    <source>
        <dbReference type="Proteomes" id="UP001497516"/>
    </source>
</evidence>
<name>A0AAV2DFA3_9ROSI</name>
<protein>
    <submittedName>
        <fullName evidence="1">Uncharacterized protein</fullName>
    </submittedName>
</protein>
<dbReference type="EMBL" id="OZ034815">
    <property type="protein sequence ID" value="CAL1372446.1"/>
    <property type="molecule type" value="Genomic_DNA"/>
</dbReference>
<organism evidence="1 2">
    <name type="scientific">Linum trigynum</name>
    <dbReference type="NCBI Taxonomy" id="586398"/>
    <lineage>
        <taxon>Eukaryota</taxon>
        <taxon>Viridiplantae</taxon>
        <taxon>Streptophyta</taxon>
        <taxon>Embryophyta</taxon>
        <taxon>Tracheophyta</taxon>
        <taxon>Spermatophyta</taxon>
        <taxon>Magnoliopsida</taxon>
        <taxon>eudicotyledons</taxon>
        <taxon>Gunneridae</taxon>
        <taxon>Pentapetalae</taxon>
        <taxon>rosids</taxon>
        <taxon>fabids</taxon>
        <taxon>Malpighiales</taxon>
        <taxon>Linaceae</taxon>
        <taxon>Linum</taxon>
    </lineage>
</organism>
<sequence length="146" mass="16062">MDLLPLYLVLTPSALADISFSRHRLHRSASTSRSTFQIYTSVKASIRPAASPTLISDLGHDAYSSEGNPIVALASLLVDELSIFEEEVEIADKIMSIGVGNFKGGGTIGQGRQKESGYLPPTRTWKLESRTRHQGKLLYIDGRIFR</sequence>
<reference evidence="1 2" key="1">
    <citation type="submission" date="2024-04" db="EMBL/GenBank/DDBJ databases">
        <authorList>
            <person name="Fracassetti M."/>
        </authorList>
    </citation>
    <scope>NUCLEOTIDE SEQUENCE [LARGE SCALE GENOMIC DNA]</scope>
</reference>
<dbReference type="AlphaFoldDB" id="A0AAV2DFA3"/>
<evidence type="ECO:0000313" key="1">
    <source>
        <dbReference type="EMBL" id="CAL1372446.1"/>
    </source>
</evidence>